<dbReference type="Gene3D" id="3.30.559.10">
    <property type="entry name" value="Chloramphenicol acetyltransferase-like domain"/>
    <property type="match status" value="1"/>
</dbReference>
<evidence type="ECO:0000313" key="3">
    <source>
        <dbReference type="Ensembl" id="ENSSVLP00005022792.1"/>
    </source>
</evidence>
<dbReference type="SUPFAM" id="SSF52777">
    <property type="entry name" value="CoA-dependent acyltransferases"/>
    <property type="match status" value="1"/>
</dbReference>
<dbReference type="GO" id="GO:0004742">
    <property type="term" value="F:dihydrolipoyllysine-residue acetyltransferase activity"/>
    <property type="evidence" value="ECO:0007669"/>
    <property type="project" value="TreeGrafter"/>
</dbReference>
<evidence type="ECO:0000256" key="1">
    <source>
        <dbReference type="ARBA" id="ARBA00004305"/>
    </source>
</evidence>
<organism evidence="3 4">
    <name type="scientific">Sciurus vulgaris</name>
    <name type="common">Eurasian red squirrel</name>
    <dbReference type="NCBI Taxonomy" id="55149"/>
    <lineage>
        <taxon>Eukaryota</taxon>
        <taxon>Metazoa</taxon>
        <taxon>Chordata</taxon>
        <taxon>Craniata</taxon>
        <taxon>Vertebrata</taxon>
        <taxon>Euteleostomi</taxon>
        <taxon>Mammalia</taxon>
        <taxon>Eutheria</taxon>
        <taxon>Euarchontoglires</taxon>
        <taxon>Glires</taxon>
        <taxon>Rodentia</taxon>
        <taxon>Sciuromorpha</taxon>
        <taxon>Sciuridae</taxon>
        <taxon>Sciurinae</taxon>
        <taxon>Sciurini</taxon>
        <taxon>Sciurus</taxon>
    </lineage>
</organism>
<dbReference type="GeneTree" id="ENSGT00940000154943"/>
<dbReference type="GO" id="GO:0045254">
    <property type="term" value="C:pyruvate dehydrogenase complex"/>
    <property type="evidence" value="ECO:0007669"/>
    <property type="project" value="InterPro"/>
</dbReference>
<dbReference type="InterPro" id="IPR045257">
    <property type="entry name" value="E2/Pdx1"/>
</dbReference>
<name>A0A8D2DDT9_SCIVU</name>
<reference evidence="3" key="2">
    <citation type="submission" date="2025-09" db="UniProtKB">
        <authorList>
            <consortium name="Ensembl"/>
        </authorList>
    </citation>
    <scope>IDENTIFICATION</scope>
</reference>
<dbReference type="PANTHER" id="PTHR23151:SF90">
    <property type="entry name" value="DIHYDROLIPOYLLYSINE-RESIDUE ACETYLTRANSFERASE COMPONENT OF PYRUVATE DEHYDROGENASE COMPLEX, MITOCHONDRIAL-RELATED"/>
    <property type="match status" value="1"/>
</dbReference>
<comment type="subcellular location">
    <subcellularLocation>
        <location evidence="1">Mitochondrion matrix</location>
    </subcellularLocation>
</comment>
<proteinExistence type="predicted"/>
<dbReference type="GO" id="GO:0006086">
    <property type="term" value="P:pyruvate decarboxylation to acetyl-CoA"/>
    <property type="evidence" value="ECO:0007669"/>
    <property type="project" value="InterPro"/>
</dbReference>
<dbReference type="AlphaFoldDB" id="A0A8D2DDT9"/>
<dbReference type="Proteomes" id="UP000694564">
    <property type="component" value="Chromosome 12"/>
</dbReference>
<dbReference type="PANTHER" id="PTHR23151">
    <property type="entry name" value="DIHYDROLIPOAMIDE ACETYL/SUCCINYL-TRANSFERASE-RELATED"/>
    <property type="match status" value="1"/>
</dbReference>
<dbReference type="InterPro" id="IPR023213">
    <property type="entry name" value="CAT-like_dom_sf"/>
</dbReference>
<dbReference type="GO" id="GO:0005759">
    <property type="term" value="C:mitochondrial matrix"/>
    <property type="evidence" value="ECO:0007669"/>
    <property type="project" value="UniProtKB-SubCell"/>
</dbReference>
<keyword evidence="4" id="KW-1185">Reference proteome</keyword>
<dbReference type="Ensembl" id="ENSSVLT00005025348.1">
    <property type="protein sequence ID" value="ENSSVLP00005022792.1"/>
    <property type="gene ID" value="ENSSVLG00005018144.1"/>
</dbReference>
<evidence type="ECO:0000259" key="2">
    <source>
        <dbReference type="Pfam" id="PF00198"/>
    </source>
</evidence>
<dbReference type="OrthoDB" id="537444at2759"/>
<dbReference type="Pfam" id="PF00198">
    <property type="entry name" value="2-oxoacid_dh"/>
    <property type="match status" value="1"/>
</dbReference>
<dbReference type="InterPro" id="IPR001078">
    <property type="entry name" value="2-oxoacid_DH_actylTfrase"/>
</dbReference>
<sequence length="228" mass="24709">AVPPLSPGVAPIPTGVFTDIPVSTIRRVIAQQLMQSKQTIPHYYLSIDVNMGEVLLVRKELNKMLEGRSKIFVNDFIIKASALACLKVPETNSSWMDTVIRQNHVVNVSVAVSTPAGLITPTVFNAHIKGLETIGKLQPQEFQGGTFTISNLGMFGIKNFSAIINPPQARILAIGTSEDKLVPADNEKGFDVASMRSVTLSCDRQVVDGAVGAQWLAEFKILNLIKIA</sequence>
<protein>
    <recommendedName>
        <fullName evidence="2">2-oxoacid dehydrogenase acyltransferase catalytic domain-containing protein</fullName>
    </recommendedName>
</protein>
<feature type="domain" description="2-oxoacid dehydrogenase acyltransferase catalytic" evidence="2">
    <location>
        <begin position="17"/>
        <end position="220"/>
    </location>
</feature>
<evidence type="ECO:0000313" key="4">
    <source>
        <dbReference type="Proteomes" id="UP000694564"/>
    </source>
</evidence>
<accession>A0A8D2DDT9</accession>
<reference evidence="3" key="1">
    <citation type="submission" date="2025-08" db="UniProtKB">
        <authorList>
            <consortium name="Ensembl"/>
        </authorList>
    </citation>
    <scope>IDENTIFICATION</scope>
</reference>
<dbReference type="FunFam" id="3.30.559.10:FF:000003">
    <property type="entry name" value="Acetyltransferase component of pyruvate dehydrogenase complex"/>
    <property type="match status" value="1"/>
</dbReference>